<dbReference type="Pfam" id="PF14792">
    <property type="entry name" value="DNA_pol_B_palm"/>
    <property type="match status" value="1"/>
</dbReference>
<proteinExistence type="predicted"/>
<dbReference type="AlphaFoldDB" id="A0A8H5FB17"/>
<protein>
    <recommendedName>
        <fullName evidence="2">DNA polymerase beta palm domain-containing protein</fullName>
    </recommendedName>
</protein>
<dbReference type="Proteomes" id="UP000559256">
    <property type="component" value="Unassembled WGS sequence"/>
</dbReference>
<evidence type="ECO:0000256" key="1">
    <source>
        <dbReference type="SAM" id="MobiDB-lite"/>
    </source>
</evidence>
<comment type="caution">
    <text evidence="3">The sequence shown here is derived from an EMBL/GenBank/DDBJ whole genome shotgun (WGS) entry which is preliminary data.</text>
</comment>
<keyword evidence="4" id="KW-1185">Reference proteome</keyword>
<feature type="region of interest" description="Disordered" evidence="1">
    <location>
        <begin position="169"/>
        <end position="188"/>
    </location>
</feature>
<evidence type="ECO:0000313" key="4">
    <source>
        <dbReference type="Proteomes" id="UP000559256"/>
    </source>
</evidence>
<evidence type="ECO:0000313" key="3">
    <source>
        <dbReference type="EMBL" id="KAF5330072.1"/>
    </source>
</evidence>
<dbReference type="OrthoDB" id="205514at2759"/>
<feature type="domain" description="DNA polymerase beta palm" evidence="2">
    <location>
        <begin position="133"/>
        <end position="178"/>
    </location>
</feature>
<accession>A0A8H5FB17</accession>
<organism evidence="3 4">
    <name type="scientific">Tetrapyrgos nigripes</name>
    <dbReference type="NCBI Taxonomy" id="182062"/>
    <lineage>
        <taxon>Eukaryota</taxon>
        <taxon>Fungi</taxon>
        <taxon>Dikarya</taxon>
        <taxon>Basidiomycota</taxon>
        <taxon>Agaricomycotina</taxon>
        <taxon>Agaricomycetes</taxon>
        <taxon>Agaricomycetidae</taxon>
        <taxon>Agaricales</taxon>
        <taxon>Marasmiineae</taxon>
        <taxon>Marasmiaceae</taxon>
        <taxon>Tetrapyrgos</taxon>
    </lineage>
</organism>
<reference evidence="3 4" key="1">
    <citation type="journal article" date="2020" name="ISME J.">
        <title>Uncovering the hidden diversity of litter-decomposition mechanisms in mushroom-forming fungi.</title>
        <authorList>
            <person name="Floudas D."/>
            <person name="Bentzer J."/>
            <person name="Ahren D."/>
            <person name="Johansson T."/>
            <person name="Persson P."/>
            <person name="Tunlid A."/>
        </authorList>
    </citation>
    <scope>NUCLEOTIDE SEQUENCE [LARGE SCALE GENOMIC DNA]</scope>
    <source>
        <strain evidence="3 4">CBS 291.85</strain>
    </source>
</reference>
<gene>
    <name evidence="3" type="ORF">D9758_015985</name>
</gene>
<name>A0A8H5FB17_9AGAR</name>
<sequence length="188" mass="20772">MAPAMSSVTRGDAPREESPAVTEKGTVRPMRPGGRVRVWKTARMLHLSEYEKTTHTSLTTSAFNCLQQIPSALEFLAHFAVRDVVSESGMPRCCLGLALLGRRMGTLESFSQSEREDYAYTRMPRSNAKPSIALSLNPNLFVDIMGSYRKGKADCGDIDILITRDTGDSRTHQGILKRPQKNSPKPTS</sequence>
<dbReference type="SUPFAM" id="SSF81301">
    <property type="entry name" value="Nucleotidyltransferase"/>
    <property type="match status" value="1"/>
</dbReference>
<evidence type="ECO:0000259" key="2">
    <source>
        <dbReference type="Pfam" id="PF14792"/>
    </source>
</evidence>
<dbReference type="InterPro" id="IPR028207">
    <property type="entry name" value="DNA_pol_B_palm_palm"/>
</dbReference>
<dbReference type="Gene3D" id="3.30.460.10">
    <property type="entry name" value="Beta Polymerase, domain 2"/>
    <property type="match status" value="1"/>
</dbReference>
<feature type="region of interest" description="Disordered" evidence="1">
    <location>
        <begin position="1"/>
        <end position="32"/>
    </location>
</feature>
<dbReference type="EMBL" id="JAACJM010000336">
    <property type="protein sequence ID" value="KAF5330072.1"/>
    <property type="molecule type" value="Genomic_DNA"/>
</dbReference>
<dbReference type="InterPro" id="IPR043519">
    <property type="entry name" value="NT_sf"/>
</dbReference>